<protein>
    <recommendedName>
        <fullName evidence="4">Hydrophobic seed protein domain-containing protein</fullName>
    </recommendedName>
</protein>
<feature type="signal peptide" evidence="1">
    <location>
        <begin position="1"/>
        <end position="18"/>
    </location>
</feature>
<reference evidence="2 3" key="1">
    <citation type="submission" date="2019-11" db="EMBL/GenBank/DDBJ databases">
        <title>Whole genome sequence of Oryza granulata.</title>
        <authorList>
            <person name="Li W."/>
        </authorList>
    </citation>
    <scope>NUCLEOTIDE SEQUENCE [LARGE SCALE GENOMIC DNA]</scope>
    <source>
        <strain evidence="3">cv. Menghai</strain>
        <tissue evidence="2">Leaf</tissue>
    </source>
</reference>
<evidence type="ECO:0000313" key="3">
    <source>
        <dbReference type="Proteomes" id="UP000479710"/>
    </source>
</evidence>
<accession>A0A6G1EC57</accession>
<sequence>MWPWISTVWLWCRAQCRAEEAGMREKLLGLLVSLGTDGLKVRKTCADANAVCCHAESCEHHS</sequence>
<keyword evidence="1" id="KW-0732">Signal</keyword>
<organism evidence="2 3">
    <name type="scientific">Oryza meyeriana var. granulata</name>
    <dbReference type="NCBI Taxonomy" id="110450"/>
    <lineage>
        <taxon>Eukaryota</taxon>
        <taxon>Viridiplantae</taxon>
        <taxon>Streptophyta</taxon>
        <taxon>Embryophyta</taxon>
        <taxon>Tracheophyta</taxon>
        <taxon>Spermatophyta</taxon>
        <taxon>Magnoliopsida</taxon>
        <taxon>Liliopsida</taxon>
        <taxon>Poales</taxon>
        <taxon>Poaceae</taxon>
        <taxon>BOP clade</taxon>
        <taxon>Oryzoideae</taxon>
        <taxon>Oryzeae</taxon>
        <taxon>Oryzinae</taxon>
        <taxon>Oryza</taxon>
        <taxon>Oryza meyeriana</taxon>
    </lineage>
</organism>
<name>A0A6G1EC57_9ORYZ</name>
<gene>
    <name evidence="2" type="ORF">E2562_029139</name>
</gene>
<evidence type="ECO:0000313" key="2">
    <source>
        <dbReference type="EMBL" id="KAF0922251.1"/>
    </source>
</evidence>
<dbReference type="AlphaFoldDB" id="A0A6G1EC57"/>
<keyword evidence="3" id="KW-1185">Reference proteome</keyword>
<evidence type="ECO:0008006" key="4">
    <source>
        <dbReference type="Google" id="ProtNLM"/>
    </source>
</evidence>
<comment type="caution">
    <text evidence="2">The sequence shown here is derived from an EMBL/GenBank/DDBJ whole genome shotgun (WGS) entry which is preliminary data.</text>
</comment>
<evidence type="ECO:0000256" key="1">
    <source>
        <dbReference type="SAM" id="SignalP"/>
    </source>
</evidence>
<dbReference type="Proteomes" id="UP000479710">
    <property type="component" value="Unassembled WGS sequence"/>
</dbReference>
<dbReference type="EMBL" id="SPHZ02000004">
    <property type="protein sequence ID" value="KAF0922251.1"/>
    <property type="molecule type" value="Genomic_DNA"/>
</dbReference>
<feature type="chain" id="PRO_5026027003" description="Hydrophobic seed protein domain-containing protein" evidence="1">
    <location>
        <begin position="19"/>
        <end position="62"/>
    </location>
</feature>
<proteinExistence type="predicted"/>